<gene>
    <name evidence="1" type="ORF">Z043_124913</name>
</gene>
<reference evidence="1 2" key="1">
    <citation type="submission" date="2015-08" db="EMBL/GenBank/DDBJ databases">
        <title>The genome of the Asian arowana (Scleropages formosus).</title>
        <authorList>
            <person name="Tan M.H."/>
            <person name="Gan H.M."/>
            <person name="Croft L.J."/>
            <person name="Austin C.M."/>
        </authorList>
    </citation>
    <scope>NUCLEOTIDE SEQUENCE [LARGE SCALE GENOMIC DNA]</scope>
    <source>
        <strain evidence="1">Aro1</strain>
    </source>
</reference>
<sequence length="107" mass="12570">METISRDTNLPDNMYVSLQDSVKDQRTKCKLRSLERMCIDQVERLKETLEDHLRHGFPSLDIWEKTVSFFTLRKALLFHNGYSRCSRDVLRIFPAPVEDVAPLLCQL</sequence>
<organism evidence="1 2">
    <name type="scientific">Scleropages formosus</name>
    <name type="common">Asian bonytongue</name>
    <name type="synonym">Osteoglossum formosum</name>
    <dbReference type="NCBI Taxonomy" id="113540"/>
    <lineage>
        <taxon>Eukaryota</taxon>
        <taxon>Metazoa</taxon>
        <taxon>Chordata</taxon>
        <taxon>Craniata</taxon>
        <taxon>Vertebrata</taxon>
        <taxon>Euteleostomi</taxon>
        <taxon>Actinopterygii</taxon>
        <taxon>Neopterygii</taxon>
        <taxon>Teleostei</taxon>
        <taxon>Osteoglossocephala</taxon>
        <taxon>Osteoglossomorpha</taxon>
        <taxon>Osteoglossiformes</taxon>
        <taxon>Osteoglossidae</taxon>
        <taxon>Scleropages</taxon>
    </lineage>
</organism>
<name>A0A0P7W8W7_SCLFO</name>
<accession>A0A0P7W8W7</accession>
<comment type="caution">
    <text evidence="1">The sequence shown here is derived from an EMBL/GenBank/DDBJ whole genome shotgun (WGS) entry which is preliminary data.</text>
</comment>
<protein>
    <submittedName>
        <fullName evidence="1">Uncharacterized protein</fullName>
    </submittedName>
</protein>
<proteinExistence type="predicted"/>
<evidence type="ECO:0000313" key="2">
    <source>
        <dbReference type="Proteomes" id="UP000034805"/>
    </source>
</evidence>
<evidence type="ECO:0000313" key="1">
    <source>
        <dbReference type="EMBL" id="KPP57375.1"/>
    </source>
</evidence>
<dbReference type="EMBL" id="JARO02016660">
    <property type="protein sequence ID" value="KPP57375.1"/>
    <property type="molecule type" value="Genomic_DNA"/>
</dbReference>
<dbReference type="AlphaFoldDB" id="A0A0P7W8W7"/>
<dbReference type="Proteomes" id="UP000034805">
    <property type="component" value="Unassembled WGS sequence"/>
</dbReference>